<dbReference type="Gene3D" id="1.10.420.10">
    <property type="entry name" value="Peroxidase, domain 2"/>
    <property type="match status" value="1"/>
</dbReference>
<evidence type="ECO:0000256" key="2">
    <source>
        <dbReference type="ARBA" id="ARBA00006873"/>
    </source>
</evidence>
<dbReference type="InterPro" id="IPR019794">
    <property type="entry name" value="Peroxidases_AS"/>
</dbReference>
<dbReference type="PROSITE" id="PS00435">
    <property type="entry name" value="PEROXIDASE_1"/>
    <property type="match status" value="1"/>
</dbReference>
<comment type="cofactor">
    <cofactor evidence="12 15">
        <name>heme b</name>
        <dbReference type="ChEBI" id="CHEBI:60344"/>
    </cofactor>
    <text evidence="12 15">Binds 1 heme b (iron(II)-protoporphyrin IX) group per subunit.</text>
</comment>
<evidence type="ECO:0000256" key="5">
    <source>
        <dbReference type="ARBA" id="ARBA00022723"/>
    </source>
</evidence>
<feature type="binding site" evidence="12">
    <location>
        <position position="76"/>
    </location>
    <ligand>
        <name>Ca(2+)</name>
        <dbReference type="ChEBI" id="CHEBI:29108"/>
        <label>1</label>
    </ligand>
</feature>
<dbReference type="PANTHER" id="PTHR31235">
    <property type="entry name" value="PEROXIDASE 25-RELATED"/>
    <property type="match status" value="1"/>
</dbReference>
<feature type="binding site" evidence="12">
    <location>
        <position position="72"/>
    </location>
    <ligand>
        <name>Ca(2+)</name>
        <dbReference type="ChEBI" id="CHEBI:29108"/>
        <label>1</label>
    </ligand>
</feature>
<feature type="chain" id="PRO_5041776987" description="Peroxidase" evidence="15">
    <location>
        <begin position="28"/>
        <end position="335"/>
    </location>
</feature>
<dbReference type="Gene3D" id="1.10.520.10">
    <property type="match status" value="1"/>
</dbReference>
<feature type="active site" description="Proton acceptor" evidence="10">
    <location>
        <position position="66"/>
    </location>
</feature>
<comment type="cofactor">
    <cofactor evidence="12 15">
        <name>Ca(2+)</name>
        <dbReference type="ChEBI" id="CHEBI:29108"/>
    </cofactor>
    <text evidence="12 15">Binds 2 calcium ions per subunit.</text>
</comment>
<comment type="caution">
    <text evidence="17">The sequence shown here is derived from an EMBL/GenBank/DDBJ whole genome shotgun (WGS) entry which is preliminary data.</text>
</comment>
<keyword evidence="5 12" id="KW-0479">Metal-binding</keyword>
<evidence type="ECO:0000313" key="18">
    <source>
        <dbReference type="Proteomes" id="UP001231189"/>
    </source>
</evidence>
<keyword evidence="6 12" id="KW-0106">Calcium</keyword>
<protein>
    <recommendedName>
        <fullName evidence="15">Peroxidase</fullName>
        <ecNumber evidence="15">1.11.1.7</ecNumber>
    </recommendedName>
</protein>
<dbReference type="PROSITE" id="PS50873">
    <property type="entry name" value="PEROXIDASE_4"/>
    <property type="match status" value="1"/>
</dbReference>
<feature type="site" description="Transition state stabilizer" evidence="13">
    <location>
        <position position="62"/>
    </location>
</feature>
<keyword evidence="9 15" id="KW-0376">Hydrogen peroxide</keyword>
<evidence type="ECO:0000256" key="8">
    <source>
        <dbReference type="ARBA" id="ARBA00023004"/>
    </source>
</evidence>
<proteinExistence type="inferred from homology"/>
<dbReference type="GO" id="GO:0005576">
    <property type="term" value="C:extracellular region"/>
    <property type="evidence" value="ECO:0007669"/>
    <property type="project" value="UniProtKB-SubCell"/>
</dbReference>
<evidence type="ECO:0000256" key="4">
    <source>
        <dbReference type="ARBA" id="ARBA00022617"/>
    </source>
</evidence>
<evidence type="ECO:0000256" key="13">
    <source>
        <dbReference type="PIRSR" id="PIRSR600823-4"/>
    </source>
</evidence>
<organism evidence="17 18">
    <name type="scientific">Lolium multiflorum</name>
    <name type="common">Italian ryegrass</name>
    <name type="synonym">Lolium perenne subsp. multiflorum</name>
    <dbReference type="NCBI Taxonomy" id="4521"/>
    <lineage>
        <taxon>Eukaryota</taxon>
        <taxon>Viridiplantae</taxon>
        <taxon>Streptophyta</taxon>
        <taxon>Embryophyta</taxon>
        <taxon>Tracheophyta</taxon>
        <taxon>Spermatophyta</taxon>
        <taxon>Magnoliopsida</taxon>
        <taxon>Liliopsida</taxon>
        <taxon>Poales</taxon>
        <taxon>Poaceae</taxon>
        <taxon>BOP clade</taxon>
        <taxon>Pooideae</taxon>
        <taxon>Poodae</taxon>
        <taxon>Poeae</taxon>
        <taxon>Poeae Chloroplast Group 2 (Poeae type)</taxon>
        <taxon>Loliodinae</taxon>
        <taxon>Loliinae</taxon>
        <taxon>Lolium</taxon>
    </lineage>
</organism>
<dbReference type="GO" id="GO:0020037">
    <property type="term" value="F:heme binding"/>
    <property type="evidence" value="ECO:0007669"/>
    <property type="project" value="UniProtKB-UniRule"/>
</dbReference>
<dbReference type="AlphaFoldDB" id="A0AAD8X3G1"/>
<feature type="binding site" evidence="12">
    <location>
        <position position="74"/>
    </location>
    <ligand>
        <name>Ca(2+)</name>
        <dbReference type="ChEBI" id="CHEBI:29108"/>
        <label>1</label>
    </ligand>
</feature>
<gene>
    <name evidence="17" type="ORF">QYE76_009296</name>
</gene>
<comment type="function">
    <text evidence="15">Removal of H(2)O(2), oxidation of toxic reductants, biosynthesis and degradation of lignin, suberization, auxin catabolism, response to environmental stresses such as wounding, pathogen attack and oxidative stress.</text>
</comment>
<dbReference type="InterPro" id="IPR010255">
    <property type="entry name" value="Haem_peroxidase_sf"/>
</dbReference>
<evidence type="ECO:0000256" key="3">
    <source>
        <dbReference type="ARBA" id="ARBA00022559"/>
    </source>
</evidence>
<keyword evidence="4 15" id="KW-0349">Heme</keyword>
<dbReference type="InterPro" id="IPR019793">
    <property type="entry name" value="Peroxidases_heam-ligand_BS"/>
</dbReference>
<dbReference type="Pfam" id="PF00141">
    <property type="entry name" value="peroxidase"/>
    <property type="match status" value="1"/>
</dbReference>
<dbReference type="EMBL" id="JAUUTY010000001">
    <property type="protein sequence ID" value="KAK1692599.1"/>
    <property type="molecule type" value="Genomic_DNA"/>
</dbReference>
<dbReference type="PROSITE" id="PS00436">
    <property type="entry name" value="PEROXIDASE_2"/>
    <property type="match status" value="1"/>
</dbReference>
<keyword evidence="18" id="KW-1185">Reference proteome</keyword>
<dbReference type="InterPro" id="IPR000823">
    <property type="entry name" value="Peroxidase_pln"/>
</dbReference>
<feature type="binding site" evidence="12">
    <location>
        <position position="262"/>
    </location>
    <ligand>
        <name>Ca(2+)</name>
        <dbReference type="ChEBI" id="CHEBI:29108"/>
        <label>2</label>
    </ligand>
</feature>
<feature type="binding site" description="axial binding residue" evidence="12">
    <location>
        <position position="191"/>
    </location>
    <ligand>
        <name>heme b</name>
        <dbReference type="ChEBI" id="CHEBI:60344"/>
    </ligand>
    <ligandPart>
        <name>Fe</name>
        <dbReference type="ChEBI" id="CHEBI:18248"/>
    </ligandPart>
</feature>
<comment type="similarity">
    <text evidence="2">Belongs to the peroxidase family. Ascorbate peroxidase subfamily.</text>
</comment>
<evidence type="ECO:0000256" key="10">
    <source>
        <dbReference type="PIRSR" id="PIRSR600823-1"/>
    </source>
</evidence>
<evidence type="ECO:0000313" key="17">
    <source>
        <dbReference type="EMBL" id="KAK1692599.1"/>
    </source>
</evidence>
<dbReference type="Proteomes" id="UP001231189">
    <property type="component" value="Unassembled WGS sequence"/>
</dbReference>
<dbReference type="PRINTS" id="PR00458">
    <property type="entry name" value="PEROXIDASE"/>
</dbReference>
<feature type="binding site" evidence="12">
    <location>
        <position position="89"/>
    </location>
    <ligand>
        <name>Ca(2+)</name>
        <dbReference type="ChEBI" id="CHEBI:29108"/>
        <label>1</label>
    </ligand>
</feature>
<feature type="domain" description="Plant heme peroxidase family profile" evidence="16">
    <location>
        <begin position="42"/>
        <end position="335"/>
    </location>
</feature>
<evidence type="ECO:0000256" key="7">
    <source>
        <dbReference type="ARBA" id="ARBA00023002"/>
    </source>
</evidence>
<evidence type="ECO:0000259" key="16">
    <source>
        <dbReference type="PROSITE" id="PS50873"/>
    </source>
</evidence>
<name>A0AAD8X3G1_LOLMU</name>
<keyword evidence="8 12" id="KW-0408">Iron</keyword>
<keyword evidence="15" id="KW-0732">Signal</keyword>
<keyword evidence="7 15" id="KW-0560">Oxidoreductase</keyword>
<feature type="disulfide bond" evidence="14">
    <location>
        <begin position="117"/>
        <end position="331"/>
    </location>
</feature>
<evidence type="ECO:0000256" key="12">
    <source>
        <dbReference type="PIRSR" id="PIRSR600823-3"/>
    </source>
</evidence>
<dbReference type="EC" id="1.11.1.7" evidence="15"/>
<dbReference type="InterPro" id="IPR002016">
    <property type="entry name" value="Haem_peroxidase"/>
</dbReference>
<reference evidence="17" key="1">
    <citation type="submission" date="2023-07" db="EMBL/GenBank/DDBJ databases">
        <title>A chromosome-level genome assembly of Lolium multiflorum.</title>
        <authorList>
            <person name="Chen Y."/>
            <person name="Copetti D."/>
            <person name="Kolliker R."/>
            <person name="Studer B."/>
        </authorList>
    </citation>
    <scope>NUCLEOTIDE SEQUENCE</scope>
    <source>
        <strain evidence="17">02402/16</strain>
        <tissue evidence="17">Leaf</tissue>
    </source>
</reference>
<feature type="signal peptide" evidence="15">
    <location>
        <begin position="1"/>
        <end position="27"/>
    </location>
</feature>
<evidence type="ECO:0000256" key="6">
    <source>
        <dbReference type="ARBA" id="ARBA00022837"/>
    </source>
</evidence>
<dbReference type="GO" id="GO:0046872">
    <property type="term" value="F:metal ion binding"/>
    <property type="evidence" value="ECO:0007669"/>
    <property type="project" value="UniProtKB-UniRule"/>
</dbReference>
<evidence type="ECO:0000256" key="15">
    <source>
        <dbReference type="RuleBase" id="RU362060"/>
    </source>
</evidence>
<dbReference type="PRINTS" id="PR00461">
    <property type="entry name" value="PLPEROXIDASE"/>
</dbReference>
<accession>A0AAD8X3G1</accession>
<evidence type="ECO:0000256" key="9">
    <source>
        <dbReference type="ARBA" id="ARBA00023324"/>
    </source>
</evidence>
<dbReference type="SUPFAM" id="SSF48113">
    <property type="entry name" value="Heme-dependent peroxidases"/>
    <property type="match status" value="1"/>
</dbReference>
<keyword evidence="15" id="KW-0964">Secreted</keyword>
<comment type="subcellular location">
    <subcellularLocation>
        <location evidence="15">Secreted</location>
    </subcellularLocation>
</comment>
<feature type="binding site" evidence="12">
    <location>
        <position position="70"/>
    </location>
    <ligand>
        <name>Ca(2+)</name>
        <dbReference type="ChEBI" id="CHEBI:29108"/>
        <label>1</label>
    </ligand>
</feature>
<keyword evidence="14" id="KW-1015">Disulfide bond</keyword>
<evidence type="ECO:0000256" key="1">
    <source>
        <dbReference type="ARBA" id="ARBA00000189"/>
    </source>
</evidence>
<feature type="disulfide bond" evidence="14">
    <location>
        <begin position="68"/>
        <end position="73"/>
    </location>
</feature>
<comment type="similarity">
    <text evidence="15">Belongs to the peroxidase family. Classical plant (class III) peroxidase subfamily.</text>
</comment>
<dbReference type="GO" id="GO:0140825">
    <property type="term" value="F:lactoperoxidase activity"/>
    <property type="evidence" value="ECO:0007669"/>
    <property type="project" value="UniProtKB-EC"/>
</dbReference>
<sequence length="335" mass="36821">MAMKLSTRAIVVSLCLVLVFFAGQSAAAHGDRGKKGTVGDKVYQIVAKEIRDNSGVGPALIRLLFHDCWVNGCDGSVLLDRKPYGSKTEKQAENNIGLDGFDVIDKIKAKLGDNVSCADIVVLAAREATFIVSREKIDYPVKTGRMDGVVSSAEAADRFLPPSTFDFEQLKANFDVKKFNTKELVALSGAHAIGVAHKSSFADRIDDSTATPISLDYMNALKKDDKPIQPNNIRDKELAFRNASGYDPTGVDTTDMGKGVLDNSYYHANLQNTVLFRSDWELRNDTSGDAGGIMETFKEDAKEWYRQFGDAMAKLSKLPAEGTRFEIRKNCRKTN</sequence>
<evidence type="ECO:0000256" key="14">
    <source>
        <dbReference type="PIRSR" id="PIRSR600823-5"/>
    </source>
</evidence>
<feature type="binding site" evidence="11">
    <location>
        <position position="161"/>
    </location>
    <ligand>
        <name>substrate</name>
    </ligand>
</feature>
<keyword evidence="3 15" id="KW-0575">Peroxidase</keyword>
<feature type="binding site" evidence="12">
    <location>
        <position position="67"/>
    </location>
    <ligand>
        <name>Ca(2+)</name>
        <dbReference type="ChEBI" id="CHEBI:29108"/>
        <label>1</label>
    </ligand>
</feature>
<dbReference type="GO" id="GO:0042744">
    <property type="term" value="P:hydrogen peroxide catabolic process"/>
    <property type="evidence" value="ECO:0007669"/>
    <property type="project" value="UniProtKB-KW"/>
</dbReference>
<comment type="catalytic activity">
    <reaction evidence="1 15">
        <text>2 a phenolic donor + H2O2 = 2 a phenolic radical donor + 2 H2O</text>
        <dbReference type="Rhea" id="RHEA:56136"/>
        <dbReference type="ChEBI" id="CHEBI:15377"/>
        <dbReference type="ChEBI" id="CHEBI:16240"/>
        <dbReference type="ChEBI" id="CHEBI:139520"/>
        <dbReference type="ChEBI" id="CHEBI:139521"/>
        <dbReference type="EC" id="1.11.1.7"/>
    </reaction>
</comment>
<evidence type="ECO:0000256" key="11">
    <source>
        <dbReference type="PIRSR" id="PIRSR600823-2"/>
    </source>
</evidence>
<dbReference type="GO" id="GO:0006979">
    <property type="term" value="P:response to oxidative stress"/>
    <property type="evidence" value="ECO:0007669"/>
    <property type="project" value="UniProtKB-UniRule"/>
</dbReference>